<proteinExistence type="predicted"/>
<dbReference type="InterPro" id="IPR007111">
    <property type="entry name" value="NACHT_NTPase"/>
</dbReference>
<feature type="region of interest" description="Disordered" evidence="4">
    <location>
        <begin position="1"/>
        <end position="30"/>
    </location>
</feature>
<dbReference type="InterPro" id="IPR020472">
    <property type="entry name" value="WD40_PAC1"/>
</dbReference>
<feature type="repeat" description="WD" evidence="3">
    <location>
        <begin position="948"/>
        <end position="989"/>
    </location>
</feature>
<evidence type="ECO:0000256" key="3">
    <source>
        <dbReference type="PROSITE-ProRule" id="PRU00221"/>
    </source>
</evidence>
<comment type="caution">
    <text evidence="6">The sequence shown here is derived from an EMBL/GenBank/DDBJ whole genome shotgun (WGS) entry which is preliminary data.</text>
</comment>
<evidence type="ECO:0000259" key="5">
    <source>
        <dbReference type="PROSITE" id="PS50837"/>
    </source>
</evidence>
<accession>A0AA37USE1</accession>
<sequence>MEHKDKRPRPDQVSDLDEKPGKRQATPNAVYRNDSSWVHHILKQPDVGLSFDGNGIQNSGGINVGGDVNIGVQNRSDQDTKFLADLRSTDPHDDKTRIERTKGCLLRDSYRWILDHDDFRRWRDDDDQSRLLWIKGDPGKGKTMLLCGIIDELEKTPADTRTLCYFFCQATDSRLNNATAVLRSLIYQLLDQNPSIIGRARKKYDHAGKKLFQDVNSWDALSKMLFSILEESSLQNTYLVIDALDECETDLSQLLRLINQVSSLSHAKLIVSSRNRHDIEDKLRPTETQTRLVLELKENAQHVSWAVDTYISQCISELMQLQGDKTLQDQLRQKMQVKAEGTFLWVALVVQELREAEAWDVLEIIDDIPAGLNELYKRMMRQIQRLQRKDPEFCRNILSTITTAYRPLHLDELRALADLPPNISNIQQHVIKIVALCGSFLTIRDSVVYLVHQSAKDFLTLDRQLFPSGLAVGHNTIALKSIQVMSRTLRRDVYSLRAPGFPIDQVKPPKPDPLAPARYSCVYWVNHLADGNPAGQGQRGQGLRNGDSVYAFLEKHYLHWLEALSLLRSVSEGILQMSELAHLAQLAQLAKDGLRFLRTHKASIECIPLQTYASALVFSPRRSIIRELFRREEPGWMVTKPIMEDEWDACLQTLEGHGGSVRSVAFSGDGTQLASASYDETVKVWDAATGQCLRTLEGHSHGVSSVAFSGDGTQLASASDDRTVKVWDAATGQCLRTLEGHGNAVRSVAFSGDGTQLASASYNKTVKVWDAATGQCLWTLKGHSHDVYSVAFSGDGTQLASASYDQTVKVWDAATGQCLQTLEGHGNAVRSVAFSGDGTQLASASGDCTVKVWDAATGQCLWTLEGHSHDVYSVAFSGDGTQLASASDDRTIKVWDAATGQCLRTLEGHGDFVSSVAFSGDGTQLASASYDQTVKVWDAATGQCLRTLEGHSHDASSVAFSGDGTQLASASSDRTIKVWDAATGQCLRTLEGHGDFVSSVAFSGDGTQLASASYDHTVKVWDAATGQCLWTLEGHSHDVYSVAFSGDGTQLASASDDRTVKVWDAATGQCLRTLEGHGDFVSSVAFSGDGMQLASASYDQTVKVWDAATGQCLRTLEGHSRDVSSVAFSGDGTQLASASDDRTVKVWDTATGQCLRTLNDIPHYYYYNHNSIIIADERNGDASFLRLCSECERSVDYTEL</sequence>
<dbReference type="Pfam" id="PF00400">
    <property type="entry name" value="WD40"/>
    <property type="match status" value="12"/>
</dbReference>
<keyword evidence="2" id="KW-0677">Repeat</keyword>
<feature type="repeat" description="WD" evidence="3">
    <location>
        <begin position="864"/>
        <end position="905"/>
    </location>
</feature>
<dbReference type="Gene3D" id="3.40.50.300">
    <property type="entry name" value="P-loop containing nucleotide triphosphate hydrolases"/>
    <property type="match status" value="1"/>
</dbReference>
<evidence type="ECO:0000256" key="4">
    <source>
        <dbReference type="SAM" id="MobiDB-lite"/>
    </source>
</evidence>
<dbReference type="InterPro" id="IPR050505">
    <property type="entry name" value="WDR55/POC1"/>
</dbReference>
<dbReference type="Pfam" id="PF24883">
    <property type="entry name" value="NPHP3_N"/>
    <property type="match status" value="1"/>
</dbReference>
<dbReference type="SMART" id="SM00320">
    <property type="entry name" value="WD40"/>
    <property type="match status" value="12"/>
</dbReference>
<dbReference type="RefSeq" id="XP_049134732.1">
    <property type="nucleotide sequence ID" value="XM_049278775.1"/>
</dbReference>
<dbReference type="PROSITE" id="PS00678">
    <property type="entry name" value="WD_REPEATS_1"/>
    <property type="match status" value="12"/>
</dbReference>
<dbReference type="PROSITE" id="PS50082">
    <property type="entry name" value="WD_REPEATS_2"/>
    <property type="match status" value="12"/>
</dbReference>
<feature type="repeat" description="WD" evidence="3">
    <location>
        <begin position="780"/>
        <end position="821"/>
    </location>
</feature>
<dbReference type="PROSITE" id="PS50294">
    <property type="entry name" value="WD_REPEATS_REGION"/>
    <property type="match status" value="12"/>
</dbReference>
<dbReference type="CDD" id="cd00200">
    <property type="entry name" value="WD40"/>
    <property type="match status" value="2"/>
</dbReference>
<reference evidence="6 7" key="1">
    <citation type="submission" date="2022-03" db="EMBL/GenBank/DDBJ databases">
        <title>Genome data of Colletotrichum spp.</title>
        <authorList>
            <person name="Utami Y.D."/>
            <person name="Hiruma K."/>
        </authorList>
    </citation>
    <scope>NUCLEOTIDE SEQUENCE [LARGE SCALE GENOMIC DNA]</scope>
    <source>
        <strain evidence="6 7">MAFF 239500</strain>
    </source>
</reference>
<name>A0AA37USE1_9PEZI</name>
<feature type="repeat" description="WD" evidence="3">
    <location>
        <begin position="822"/>
        <end position="863"/>
    </location>
</feature>
<feature type="repeat" description="WD" evidence="3">
    <location>
        <begin position="738"/>
        <end position="779"/>
    </location>
</feature>
<feature type="repeat" description="WD" evidence="3">
    <location>
        <begin position="906"/>
        <end position="947"/>
    </location>
</feature>
<dbReference type="AlphaFoldDB" id="A0AA37USE1"/>
<organism evidence="6 7">
    <name type="scientific">Colletotrichum spaethianum</name>
    <dbReference type="NCBI Taxonomy" id="700344"/>
    <lineage>
        <taxon>Eukaryota</taxon>
        <taxon>Fungi</taxon>
        <taxon>Dikarya</taxon>
        <taxon>Ascomycota</taxon>
        <taxon>Pezizomycotina</taxon>
        <taxon>Sordariomycetes</taxon>
        <taxon>Hypocreomycetidae</taxon>
        <taxon>Glomerellales</taxon>
        <taxon>Glomerellaceae</taxon>
        <taxon>Colletotrichum</taxon>
        <taxon>Colletotrichum spaethianum species complex</taxon>
    </lineage>
</organism>
<dbReference type="GeneID" id="73333365"/>
<dbReference type="InterPro" id="IPR056884">
    <property type="entry name" value="NPHP3-like_N"/>
</dbReference>
<evidence type="ECO:0000256" key="2">
    <source>
        <dbReference type="ARBA" id="ARBA00022737"/>
    </source>
</evidence>
<dbReference type="PRINTS" id="PR00320">
    <property type="entry name" value="GPROTEINBRPT"/>
</dbReference>
<feature type="repeat" description="WD" evidence="3">
    <location>
        <begin position="990"/>
        <end position="1031"/>
    </location>
</feature>
<keyword evidence="1 3" id="KW-0853">WD repeat</keyword>
<dbReference type="Gene3D" id="2.130.10.10">
    <property type="entry name" value="YVTN repeat-like/Quinoprotein amine dehydrogenase"/>
    <property type="match status" value="6"/>
</dbReference>
<feature type="domain" description="NACHT" evidence="5">
    <location>
        <begin position="130"/>
        <end position="274"/>
    </location>
</feature>
<feature type="compositionally biased region" description="Basic and acidic residues" evidence="4">
    <location>
        <begin position="1"/>
        <end position="21"/>
    </location>
</feature>
<protein>
    <submittedName>
        <fullName evidence="6">Vegetative incompatibility protein HET-E-1</fullName>
    </submittedName>
</protein>
<dbReference type="InterPro" id="IPR001680">
    <property type="entry name" value="WD40_rpt"/>
</dbReference>
<feature type="repeat" description="WD" evidence="3">
    <location>
        <begin position="1116"/>
        <end position="1157"/>
    </location>
</feature>
<feature type="repeat" description="WD" evidence="3">
    <location>
        <begin position="1032"/>
        <end position="1073"/>
    </location>
</feature>
<dbReference type="FunFam" id="3.40.50.300:FF:001638">
    <property type="entry name" value="NACHT and WD40 domain protein"/>
    <property type="match status" value="1"/>
</dbReference>
<dbReference type="Proteomes" id="UP001055115">
    <property type="component" value="Unassembled WGS sequence"/>
</dbReference>
<evidence type="ECO:0000256" key="1">
    <source>
        <dbReference type="ARBA" id="ARBA00022574"/>
    </source>
</evidence>
<dbReference type="InterPro" id="IPR027417">
    <property type="entry name" value="P-loop_NTPase"/>
</dbReference>
<dbReference type="SUPFAM" id="SSF52540">
    <property type="entry name" value="P-loop containing nucleoside triphosphate hydrolases"/>
    <property type="match status" value="1"/>
</dbReference>
<keyword evidence="7" id="KW-1185">Reference proteome</keyword>
<gene>
    <name evidence="6" type="ORF">ColSpa_12563</name>
</gene>
<dbReference type="InterPro" id="IPR015943">
    <property type="entry name" value="WD40/YVTN_repeat-like_dom_sf"/>
</dbReference>
<dbReference type="EMBL" id="BQXU01000066">
    <property type="protein sequence ID" value="GKT52382.1"/>
    <property type="molecule type" value="Genomic_DNA"/>
</dbReference>
<dbReference type="InterPro" id="IPR019775">
    <property type="entry name" value="WD40_repeat_CS"/>
</dbReference>
<dbReference type="InterPro" id="IPR036322">
    <property type="entry name" value="WD40_repeat_dom_sf"/>
</dbReference>
<dbReference type="PANTHER" id="PTHR44019:SF8">
    <property type="entry name" value="POC1 CENTRIOLAR PROTEIN HOMOLOG"/>
    <property type="match status" value="1"/>
</dbReference>
<evidence type="ECO:0000313" key="7">
    <source>
        <dbReference type="Proteomes" id="UP001055115"/>
    </source>
</evidence>
<evidence type="ECO:0000313" key="6">
    <source>
        <dbReference type="EMBL" id="GKT52382.1"/>
    </source>
</evidence>
<feature type="repeat" description="WD" evidence="3">
    <location>
        <begin position="696"/>
        <end position="737"/>
    </location>
</feature>
<dbReference type="SUPFAM" id="SSF50978">
    <property type="entry name" value="WD40 repeat-like"/>
    <property type="match status" value="2"/>
</dbReference>
<dbReference type="FunFam" id="2.130.10.10:FF:000228">
    <property type="entry name" value="COMPASS-like H3K4 histone methylase component WDR5A"/>
    <property type="match status" value="3"/>
</dbReference>
<dbReference type="PANTHER" id="PTHR44019">
    <property type="entry name" value="WD REPEAT-CONTAINING PROTEIN 55"/>
    <property type="match status" value="1"/>
</dbReference>
<feature type="repeat" description="WD" evidence="3">
    <location>
        <begin position="1074"/>
        <end position="1115"/>
    </location>
</feature>
<feature type="repeat" description="WD" evidence="3">
    <location>
        <begin position="654"/>
        <end position="695"/>
    </location>
</feature>
<dbReference type="GO" id="GO:0035097">
    <property type="term" value="C:histone methyltransferase complex"/>
    <property type="evidence" value="ECO:0007669"/>
    <property type="project" value="UniProtKB-ARBA"/>
</dbReference>
<dbReference type="PROSITE" id="PS50837">
    <property type="entry name" value="NACHT"/>
    <property type="match status" value="1"/>
</dbReference>